<evidence type="ECO:0000256" key="1">
    <source>
        <dbReference type="SAM" id="MobiDB-lite"/>
    </source>
</evidence>
<feature type="region of interest" description="Disordered" evidence="1">
    <location>
        <begin position="201"/>
        <end position="227"/>
    </location>
</feature>
<evidence type="ECO:0000313" key="4">
    <source>
        <dbReference type="Proteomes" id="UP000091857"/>
    </source>
</evidence>
<proteinExistence type="predicted"/>
<keyword evidence="4" id="KW-1185">Reference proteome</keyword>
<feature type="region of interest" description="Disordered" evidence="1">
    <location>
        <begin position="59"/>
        <end position="83"/>
    </location>
</feature>
<dbReference type="OrthoDB" id="1293395at2759"/>
<dbReference type="EMBL" id="CM004388">
    <property type="protein sequence ID" value="OAY56373.1"/>
    <property type="molecule type" value="Genomic_DNA"/>
</dbReference>
<dbReference type="Gramene" id="Manes.02G011000.1.v8.1">
    <property type="protein sequence ID" value="Manes.02G011000.1.v8.1.CDS.1"/>
    <property type="gene ID" value="Manes.02G011000.v8.1"/>
</dbReference>
<reference evidence="4" key="1">
    <citation type="journal article" date="2016" name="Nat. Biotechnol.">
        <title>Sequencing wild and cultivated cassava and related species reveals extensive interspecific hybridization and genetic diversity.</title>
        <authorList>
            <person name="Bredeson J.V."/>
            <person name="Lyons J.B."/>
            <person name="Prochnik S.E."/>
            <person name="Wu G.A."/>
            <person name="Ha C.M."/>
            <person name="Edsinger-Gonzales E."/>
            <person name="Grimwood J."/>
            <person name="Schmutz J."/>
            <person name="Rabbi I.Y."/>
            <person name="Egesi C."/>
            <person name="Nauluvula P."/>
            <person name="Lebot V."/>
            <person name="Ndunguru J."/>
            <person name="Mkamilo G."/>
            <person name="Bart R.S."/>
            <person name="Setter T.L."/>
            <person name="Gleadow R.M."/>
            <person name="Kulakow P."/>
            <person name="Ferguson M.E."/>
            <person name="Rounsley S."/>
            <person name="Rokhsar D.S."/>
        </authorList>
    </citation>
    <scope>NUCLEOTIDE SEQUENCE [LARGE SCALE GENOMIC DNA]</scope>
    <source>
        <strain evidence="4">cv. AM560-2</strain>
    </source>
</reference>
<dbReference type="Proteomes" id="UP000091857">
    <property type="component" value="Chromosome 2"/>
</dbReference>
<accession>A0A2C9WA45</accession>
<gene>
    <name evidence="3" type="ORF">MANES_02G011000v8</name>
</gene>
<dbReference type="OMA" id="VPFRNGH"/>
<comment type="caution">
    <text evidence="3">The sequence shown here is derived from an EMBL/GenBank/DDBJ whole genome shotgun (WGS) entry which is preliminary data.</text>
</comment>
<sequence length="238" mass="27376">MARNLPFTVAVTALLFSFTLATARYPLDLPENDVTSHDDNLAYWSDSDPKVTATLILPSEKPESQPATAVEFESEETEHADSKLPEKVIGTSESIHERSETESDKTVPLTVVTFRPINRHFPRRPLIPFRRAHRCRGSHHHHNQFKPWGSSRFSGPQEVSYGNDMLLSGGEDKGFSPVFNHGGNRLSFIKDEKREEMITRRHHNHHHDHDHEEGEEREHEHEHEGGFVKGIRKFLKHF</sequence>
<organism evidence="3 4">
    <name type="scientific">Manihot esculenta</name>
    <name type="common">Cassava</name>
    <name type="synonym">Jatropha manihot</name>
    <dbReference type="NCBI Taxonomy" id="3983"/>
    <lineage>
        <taxon>Eukaryota</taxon>
        <taxon>Viridiplantae</taxon>
        <taxon>Streptophyta</taxon>
        <taxon>Embryophyta</taxon>
        <taxon>Tracheophyta</taxon>
        <taxon>Spermatophyta</taxon>
        <taxon>Magnoliopsida</taxon>
        <taxon>eudicotyledons</taxon>
        <taxon>Gunneridae</taxon>
        <taxon>Pentapetalae</taxon>
        <taxon>rosids</taxon>
        <taxon>fabids</taxon>
        <taxon>Malpighiales</taxon>
        <taxon>Euphorbiaceae</taxon>
        <taxon>Crotonoideae</taxon>
        <taxon>Manihoteae</taxon>
        <taxon>Manihot</taxon>
    </lineage>
</organism>
<evidence type="ECO:0000313" key="3">
    <source>
        <dbReference type="EMBL" id="OAY56373.1"/>
    </source>
</evidence>
<evidence type="ECO:0000256" key="2">
    <source>
        <dbReference type="SAM" id="SignalP"/>
    </source>
</evidence>
<keyword evidence="2" id="KW-0732">Signal</keyword>
<protein>
    <submittedName>
        <fullName evidence="3">Uncharacterized protein</fullName>
    </submittedName>
</protein>
<feature type="signal peptide" evidence="2">
    <location>
        <begin position="1"/>
        <end position="23"/>
    </location>
</feature>
<dbReference type="AlphaFoldDB" id="A0A2C9WA45"/>
<feature type="compositionally biased region" description="Basic and acidic residues" evidence="1">
    <location>
        <begin position="207"/>
        <end position="226"/>
    </location>
</feature>
<name>A0A2C9WA45_MANES</name>
<feature type="chain" id="PRO_5012767840" evidence="2">
    <location>
        <begin position="24"/>
        <end position="238"/>
    </location>
</feature>